<proteinExistence type="predicted"/>
<dbReference type="EMBL" id="CAADFZ010000087">
    <property type="protein sequence ID" value="VFK66312.1"/>
    <property type="molecule type" value="Genomic_DNA"/>
</dbReference>
<dbReference type="EMBL" id="CAADGD010000088">
    <property type="protein sequence ID" value="VFK71943.1"/>
    <property type="molecule type" value="Genomic_DNA"/>
</dbReference>
<accession>A0A451B0Y5</accession>
<reference evidence="2" key="1">
    <citation type="submission" date="2019-02" db="EMBL/GenBank/DDBJ databases">
        <authorList>
            <person name="Gruber-Vodicka R. H."/>
            <person name="Seah K. B. B."/>
        </authorList>
    </citation>
    <scope>NUCLEOTIDE SEQUENCE</scope>
    <source>
        <strain evidence="2">BECK_BY19</strain>
        <strain evidence="1">BECK_BY8</strain>
    </source>
</reference>
<evidence type="ECO:0000313" key="2">
    <source>
        <dbReference type="EMBL" id="VFK71943.1"/>
    </source>
</evidence>
<sequence length="52" mass="5731">MESRHQPSLTCDKENRLHYPADLLCHKVDSVNSAAVVEATALIIIPTKEATL</sequence>
<evidence type="ECO:0000313" key="1">
    <source>
        <dbReference type="EMBL" id="VFK66312.1"/>
    </source>
</evidence>
<gene>
    <name evidence="1" type="ORF">BECKUNK1418G_GA0071005_10877</name>
    <name evidence="2" type="ORF">BECKUNK1418H_GA0071006_10887</name>
</gene>
<organism evidence="2">
    <name type="scientific">Candidatus Kentrum sp. UNK</name>
    <dbReference type="NCBI Taxonomy" id="2126344"/>
    <lineage>
        <taxon>Bacteria</taxon>
        <taxon>Pseudomonadati</taxon>
        <taxon>Pseudomonadota</taxon>
        <taxon>Gammaproteobacteria</taxon>
        <taxon>Candidatus Kentrum</taxon>
    </lineage>
</organism>
<name>A0A451B0Y5_9GAMM</name>
<dbReference type="AlphaFoldDB" id="A0A451B0Y5"/>
<protein>
    <submittedName>
        <fullName evidence="2">Uncharacterized protein</fullName>
    </submittedName>
</protein>